<accession>A0A845E2E7</accession>
<dbReference type="InterPro" id="IPR029056">
    <property type="entry name" value="Ribokinase-like"/>
</dbReference>
<evidence type="ECO:0000256" key="10">
    <source>
        <dbReference type="ARBA" id="ARBA00022977"/>
    </source>
</evidence>
<evidence type="ECO:0000256" key="2">
    <source>
        <dbReference type="ARBA" id="ARBA00001946"/>
    </source>
</evidence>
<dbReference type="GO" id="GO:0005524">
    <property type="term" value="F:ATP binding"/>
    <property type="evidence" value="ECO:0007669"/>
    <property type="project" value="UniProtKB-UniRule"/>
</dbReference>
<evidence type="ECO:0000256" key="3">
    <source>
        <dbReference type="ARBA" id="ARBA00004868"/>
    </source>
</evidence>
<evidence type="ECO:0000256" key="8">
    <source>
        <dbReference type="ARBA" id="ARBA00022840"/>
    </source>
</evidence>
<comment type="cofactor">
    <cofactor evidence="2 11">
        <name>Mg(2+)</name>
        <dbReference type="ChEBI" id="CHEBI:18420"/>
    </cofactor>
</comment>
<dbReference type="GO" id="GO:0009229">
    <property type="term" value="P:thiamine diphosphate biosynthetic process"/>
    <property type="evidence" value="ECO:0007669"/>
    <property type="project" value="UniProtKB-UniRule"/>
</dbReference>
<comment type="pathway">
    <text evidence="3 11">Cofactor biosynthesis; thiamine diphosphate biosynthesis; 4-methyl-5-(2-phosphoethyl)-thiazole from 5-(2-hydroxyethyl)-4-methylthiazole: step 1/1.</text>
</comment>
<dbReference type="CDD" id="cd01170">
    <property type="entry name" value="THZ_kinase"/>
    <property type="match status" value="1"/>
</dbReference>
<feature type="binding site" evidence="11">
    <location>
        <position position="41"/>
    </location>
    <ligand>
        <name>substrate</name>
    </ligand>
</feature>
<evidence type="ECO:0000256" key="4">
    <source>
        <dbReference type="ARBA" id="ARBA00022679"/>
    </source>
</evidence>
<dbReference type="UniPathway" id="UPA00060">
    <property type="reaction ID" value="UER00139"/>
</dbReference>
<keyword evidence="8 11" id="KW-0067">ATP-binding</keyword>
<comment type="function">
    <text evidence="11">Catalyzes the phosphorylation of the hydroxyl group of 4-methyl-5-beta-hydroxyethylthiazole (THZ).</text>
</comment>
<protein>
    <recommendedName>
        <fullName evidence="11">Hydroxyethylthiazole kinase</fullName>
        <ecNumber evidence="11">2.7.1.50</ecNumber>
    </recommendedName>
    <alternativeName>
        <fullName evidence="11">4-methyl-5-beta-hydroxyethylthiazole kinase</fullName>
        <shortName evidence="11">TH kinase</shortName>
        <shortName evidence="11">Thz kinase</shortName>
    </alternativeName>
</protein>
<dbReference type="PIRSF" id="PIRSF000513">
    <property type="entry name" value="Thz_kinase"/>
    <property type="match status" value="1"/>
</dbReference>
<keyword evidence="5 11" id="KW-0479">Metal-binding</keyword>
<evidence type="ECO:0000256" key="9">
    <source>
        <dbReference type="ARBA" id="ARBA00022842"/>
    </source>
</evidence>
<keyword evidence="9 11" id="KW-0460">Magnesium</keyword>
<keyword evidence="10 11" id="KW-0784">Thiamine biosynthesis</keyword>
<keyword evidence="7 11" id="KW-0418">Kinase</keyword>
<comment type="caution">
    <text evidence="12">The sequence shown here is derived from an EMBL/GenBank/DDBJ whole genome shotgun (WGS) entry which is preliminary data.</text>
</comment>
<dbReference type="EC" id="2.7.1.50" evidence="11"/>
<comment type="catalytic activity">
    <reaction evidence="1 11">
        <text>5-(2-hydroxyethyl)-4-methylthiazole + ATP = 4-methyl-5-(2-phosphooxyethyl)-thiazole + ADP + H(+)</text>
        <dbReference type="Rhea" id="RHEA:24212"/>
        <dbReference type="ChEBI" id="CHEBI:15378"/>
        <dbReference type="ChEBI" id="CHEBI:17957"/>
        <dbReference type="ChEBI" id="CHEBI:30616"/>
        <dbReference type="ChEBI" id="CHEBI:58296"/>
        <dbReference type="ChEBI" id="CHEBI:456216"/>
        <dbReference type="EC" id="2.7.1.50"/>
    </reaction>
</comment>
<evidence type="ECO:0000256" key="7">
    <source>
        <dbReference type="ARBA" id="ARBA00022777"/>
    </source>
</evidence>
<evidence type="ECO:0000256" key="1">
    <source>
        <dbReference type="ARBA" id="ARBA00001771"/>
    </source>
</evidence>
<dbReference type="SUPFAM" id="SSF53613">
    <property type="entry name" value="Ribokinase-like"/>
    <property type="match status" value="1"/>
</dbReference>
<keyword evidence="6 11" id="KW-0547">Nucleotide-binding</keyword>
<reference evidence="12 13" key="1">
    <citation type="submission" date="2019-11" db="EMBL/GenBank/DDBJ databases">
        <title>Genome sequences of 17 halophilic strains isolated from different environments.</title>
        <authorList>
            <person name="Furrow R.E."/>
        </authorList>
    </citation>
    <scope>NUCLEOTIDE SEQUENCE [LARGE SCALE GENOMIC DNA]</scope>
    <source>
        <strain evidence="12 13">22511_23_Filter</strain>
    </source>
</reference>
<evidence type="ECO:0000256" key="6">
    <source>
        <dbReference type="ARBA" id="ARBA00022741"/>
    </source>
</evidence>
<dbReference type="GO" id="GO:0000287">
    <property type="term" value="F:magnesium ion binding"/>
    <property type="evidence" value="ECO:0007669"/>
    <property type="project" value="UniProtKB-UniRule"/>
</dbReference>
<dbReference type="GO" id="GO:0004417">
    <property type="term" value="F:hydroxyethylthiazole kinase activity"/>
    <property type="evidence" value="ECO:0007669"/>
    <property type="project" value="UniProtKB-UniRule"/>
</dbReference>
<dbReference type="InterPro" id="IPR000417">
    <property type="entry name" value="Hyethyz_kinase"/>
</dbReference>
<dbReference type="Proteomes" id="UP000460949">
    <property type="component" value="Unassembled WGS sequence"/>
</dbReference>
<dbReference type="NCBIfam" id="NF006830">
    <property type="entry name" value="PRK09355.1"/>
    <property type="match status" value="1"/>
</dbReference>
<comment type="similarity">
    <text evidence="11">Belongs to the Thz kinase family.</text>
</comment>
<dbReference type="NCBIfam" id="TIGR00694">
    <property type="entry name" value="thiM"/>
    <property type="match status" value="1"/>
</dbReference>
<name>A0A845E2E7_9BACI</name>
<keyword evidence="4 11" id="KW-0808">Transferase</keyword>
<dbReference type="GO" id="GO:0009228">
    <property type="term" value="P:thiamine biosynthetic process"/>
    <property type="evidence" value="ECO:0007669"/>
    <property type="project" value="UniProtKB-KW"/>
</dbReference>
<evidence type="ECO:0000313" key="12">
    <source>
        <dbReference type="EMBL" id="MYL20457.1"/>
    </source>
</evidence>
<dbReference type="RefSeq" id="WP_160837175.1">
    <property type="nucleotide sequence ID" value="NZ_WMET01000002.1"/>
</dbReference>
<sequence>MTQTLIQQLRSERPLIHNITNAVVMNYTANGLLALGASPIMSNAVEEAGDVARLADGLLLNIGTLNEHQVEAMLEAGKAANEAGVPVVLDPVGVAATSYRAEACRKILSTVNVDVIKGNAGELAFLAGEKVETKGVDSGEASNTEEIVLKVSEVYQTMAVCTGKTDVVGYNGEIFKNDTGHEWLSKVTGSGCLLGAVLTAFLSLPGDRVVNVQTGLYYFGKAAEHAASLPHVSGSGTFVPAFIDALGAEEEVGR</sequence>
<dbReference type="OrthoDB" id="9778146at2"/>
<feature type="binding site" evidence="11">
    <location>
        <position position="189"/>
    </location>
    <ligand>
        <name>substrate</name>
    </ligand>
</feature>
<dbReference type="Pfam" id="PF02110">
    <property type="entry name" value="HK"/>
    <property type="match status" value="1"/>
</dbReference>
<evidence type="ECO:0000256" key="11">
    <source>
        <dbReference type="HAMAP-Rule" id="MF_00228"/>
    </source>
</evidence>
<feature type="binding site" evidence="11">
    <location>
        <position position="162"/>
    </location>
    <ligand>
        <name>ATP</name>
        <dbReference type="ChEBI" id="CHEBI:30616"/>
    </ligand>
</feature>
<evidence type="ECO:0000313" key="13">
    <source>
        <dbReference type="Proteomes" id="UP000460949"/>
    </source>
</evidence>
<proteinExistence type="inferred from homology"/>
<dbReference type="AlphaFoldDB" id="A0A845E2E7"/>
<dbReference type="EMBL" id="WMET01000002">
    <property type="protein sequence ID" value="MYL20457.1"/>
    <property type="molecule type" value="Genomic_DNA"/>
</dbReference>
<organism evidence="12 13">
    <name type="scientific">Halobacillus litoralis</name>
    <dbReference type="NCBI Taxonomy" id="45668"/>
    <lineage>
        <taxon>Bacteria</taxon>
        <taxon>Bacillati</taxon>
        <taxon>Bacillota</taxon>
        <taxon>Bacilli</taxon>
        <taxon>Bacillales</taxon>
        <taxon>Bacillaceae</taxon>
        <taxon>Halobacillus</taxon>
    </lineage>
</organism>
<dbReference type="Gene3D" id="3.40.1190.20">
    <property type="match status" value="1"/>
</dbReference>
<dbReference type="PRINTS" id="PR01099">
    <property type="entry name" value="HYETHTZKNASE"/>
</dbReference>
<gene>
    <name evidence="11 12" type="primary">thiM</name>
    <name evidence="12" type="ORF">GLW04_11190</name>
</gene>
<evidence type="ECO:0000256" key="5">
    <source>
        <dbReference type="ARBA" id="ARBA00022723"/>
    </source>
</evidence>
<feature type="binding site" evidence="11">
    <location>
        <position position="117"/>
    </location>
    <ligand>
        <name>ATP</name>
        <dbReference type="ChEBI" id="CHEBI:30616"/>
    </ligand>
</feature>
<dbReference type="HAMAP" id="MF_00228">
    <property type="entry name" value="Thz_kinase"/>
    <property type="match status" value="1"/>
</dbReference>